<dbReference type="EMBL" id="GADI01004487">
    <property type="protein sequence ID" value="JAA69321.1"/>
    <property type="molecule type" value="mRNA"/>
</dbReference>
<sequence>MLQHPTYNISHPSGIVHHGPSGHKYPVLLPLPNHPSDSVQTNLPTTFLHCSITCVYWISIESNKTTASIHICENYKRSILRKLNDRNIVLK</sequence>
<protein>
    <submittedName>
        <fullName evidence="1">Uncharacterized protein</fullName>
    </submittedName>
</protein>
<proteinExistence type="evidence at transcript level"/>
<name>A0A0K8RE16_IXORI</name>
<evidence type="ECO:0000313" key="1">
    <source>
        <dbReference type="EMBL" id="JAA69321.1"/>
    </source>
</evidence>
<dbReference type="AlphaFoldDB" id="A0A0K8RE16"/>
<organism evidence="1">
    <name type="scientific">Ixodes ricinus</name>
    <name type="common">Common tick</name>
    <name type="synonym">Acarus ricinus</name>
    <dbReference type="NCBI Taxonomy" id="34613"/>
    <lineage>
        <taxon>Eukaryota</taxon>
        <taxon>Metazoa</taxon>
        <taxon>Ecdysozoa</taxon>
        <taxon>Arthropoda</taxon>
        <taxon>Chelicerata</taxon>
        <taxon>Arachnida</taxon>
        <taxon>Acari</taxon>
        <taxon>Parasitiformes</taxon>
        <taxon>Ixodida</taxon>
        <taxon>Ixodoidea</taxon>
        <taxon>Ixodidae</taxon>
        <taxon>Ixodinae</taxon>
        <taxon>Ixodes</taxon>
    </lineage>
</organism>
<reference evidence="1" key="1">
    <citation type="submission" date="2012-12" db="EMBL/GenBank/DDBJ databases">
        <title>Identification and characterization of a phenylalanine ammonia-lyase gene family in Isatis indigotica Fort.</title>
        <authorList>
            <person name="Liu Q."/>
            <person name="Chen J."/>
            <person name="Zhou X."/>
            <person name="Di P."/>
            <person name="Xiao Y."/>
            <person name="Xuan H."/>
            <person name="Zhang L."/>
            <person name="Chen W."/>
        </authorList>
    </citation>
    <scope>NUCLEOTIDE SEQUENCE</scope>
    <source>
        <tissue evidence="1">Salivary gland</tissue>
    </source>
</reference>
<accession>A0A0K8RE16</accession>